<reference evidence="1 2" key="1">
    <citation type="submission" date="2016-04" db="EMBL/GenBank/DDBJ databases">
        <title>Complete genome sequence of Thermococcus pacificus type strain P4.</title>
        <authorList>
            <person name="Oger P.M."/>
        </authorList>
    </citation>
    <scope>NUCLEOTIDE SEQUENCE [LARGE SCALE GENOMIC DNA]</scope>
    <source>
        <strain evidence="1 2">P-4</strain>
    </source>
</reference>
<dbReference type="Proteomes" id="UP000197418">
    <property type="component" value="Chromosome"/>
</dbReference>
<proteinExistence type="predicted"/>
<dbReference type="InterPro" id="IPR011604">
    <property type="entry name" value="PDDEXK-like_dom_sf"/>
</dbReference>
<dbReference type="PANTHER" id="PTHR38733">
    <property type="entry name" value="PROTEIN MCRC"/>
    <property type="match status" value="1"/>
</dbReference>
<organism evidence="1 2">
    <name type="scientific">Thermococcus pacificus</name>
    <dbReference type="NCBI Taxonomy" id="71998"/>
    <lineage>
        <taxon>Archaea</taxon>
        <taxon>Methanobacteriati</taxon>
        <taxon>Methanobacteriota</taxon>
        <taxon>Thermococci</taxon>
        <taxon>Thermococcales</taxon>
        <taxon>Thermococcaceae</taxon>
        <taxon>Thermococcus</taxon>
    </lineage>
</organism>
<protein>
    <recommendedName>
        <fullName evidence="3">Restriction endonuclease</fullName>
    </recommendedName>
</protein>
<dbReference type="EMBL" id="CP015102">
    <property type="protein sequence ID" value="ASJ07275.1"/>
    <property type="molecule type" value="Genomic_DNA"/>
</dbReference>
<accession>A0A218P900</accession>
<dbReference type="InterPro" id="IPR019292">
    <property type="entry name" value="McrC"/>
</dbReference>
<dbReference type="AlphaFoldDB" id="A0A218P900"/>
<keyword evidence="2" id="KW-1185">Reference proteome</keyword>
<sequence length="413" mass="48806">MNLRIDLKEWQDISEIPEFKDNPFIPIRSIPPDVKKFIDIVDISPRGVKIKARDYVGVFPLSDDIILTVSPKAPVEDFLYMFYKAQGIKLDIKDIKKIAQAGRKYGIEHPNVFHFLITALLAELEQLKRLGFLKTSQHVTQDKIIKGKVLTKETINEWLRGNQQKVVCEKFELSKDNIVNSSIKFTLWSLINMYSNLLGDEIKNELFKKYLWFKDVSLPKNMSFIEEIEKILTFRALPNSRSYYYSILNLCMFFIANSTLEFRSPKRFKVRAFAVYMNKVFENYLYAVLKEQLGYEYRVKLHPTQQLFDDNNKYSLELDYLILKDDKPVLVVDAKYKSKPVTDDFYQILLYAEKFGIKNSLLIYPSWGKRTSTEVFRFKERQVHVMYYDLSDIKKSESTLREYIYCLVNLKEE</sequence>
<dbReference type="PANTHER" id="PTHR38733:SF1">
    <property type="entry name" value="TYPE IV METHYL-DIRECTED RESTRICTION ENZYME ECOKMCRBC"/>
    <property type="match status" value="1"/>
</dbReference>
<name>A0A218P900_9EURY</name>
<gene>
    <name evidence="1" type="ORF">A3L08_08055</name>
</gene>
<dbReference type="KEGG" id="tpaf:A3L08_08055"/>
<dbReference type="Pfam" id="PF10117">
    <property type="entry name" value="McrBC"/>
    <property type="match status" value="1"/>
</dbReference>
<evidence type="ECO:0008006" key="3">
    <source>
        <dbReference type="Google" id="ProtNLM"/>
    </source>
</evidence>
<evidence type="ECO:0000313" key="2">
    <source>
        <dbReference type="Proteomes" id="UP000197418"/>
    </source>
</evidence>
<evidence type="ECO:0000313" key="1">
    <source>
        <dbReference type="EMBL" id="ASJ07275.1"/>
    </source>
</evidence>
<dbReference type="Gene3D" id="3.90.320.10">
    <property type="match status" value="1"/>
</dbReference>